<dbReference type="AlphaFoldDB" id="A0A1G1T481"/>
<dbReference type="PANTHER" id="PTHR43792">
    <property type="entry name" value="GNAT FAMILY, PUTATIVE (AFU_ORTHOLOGUE AFUA_3G00765)-RELATED-RELATED"/>
    <property type="match status" value="1"/>
</dbReference>
<proteinExistence type="predicted"/>
<dbReference type="InterPro" id="IPR051531">
    <property type="entry name" value="N-acetyltransferase"/>
</dbReference>
<comment type="caution">
    <text evidence="2">The sequence shown here is derived from an EMBL/GenBank/DDBJ whole genome shotgun (WGS) entry which is preliminary data.</text>
</comment>
<evidence type="ECO:0000313" key="2">
    <source>
        <dbReference type="EMBL" id="OGX85674.1"/>
    </source>
</evidence>
<dbReference type="Proteomes" id="UP000177791">
    <property type="component" value="Unassembled WGS sequence"/>
</dbReference>
<dbReference type="GO" id="GO:0016747">
    <property type="term" value="F:acyltransferase activity, transferring groups other than amino-acyl groups"/>
    <property type="evidence" value="ECO:0007669"/>
    <property type="project" value="InterPro"/>
</dbReference>
<dbReference type="Pfam" id="PF13302">
    <property type="entry name" value="Acetyltransf_3"/>
    <property type="match status" value="1"/>
</dbReference>
<dbReference type="PROSITE" id="PS51186">
    <property type="entry name" value="GNAT"/>
    <property type="match status" value="1"/>
</dbReference>
<feature type="domain" description="N-acetyltransferase" evidence="1">
    <location>
        <begin position="19"/>
        <end position="181"/>
    </location>
</feature>
<dbReference type="SUPFAM" id="SSF55729">
    <property type="entry name" value="Acyl-CoA N-acyltransferases (Nat)"/>
    <property type="match status" value="1"/>
</dbReference>
<dbReference type="EMBL" id="MDZC01000057">
    <property type="protein sequence ID" value="OGX85674.1"/>
    <property type="molecule type" value="Genomic_DNA"/>
</dbReference>
<dbReference type="RefSeq" id="WP_070734235.1">
    <property type="nucleotide sequence ID" value="NZ_MDZC01000057.1"/>
</dbReference>
<organism evidence="2 3">
    <name type="scientific">Hymenobacter glacialis</name>
    <dbReference type="NCBI Taxonomy" id="1908236"/>
    <lineage>
        <taxon>Bacteria</taxon>
        <taxon>Pseudomonadati</taxon>
        <taxon>Bacteroidota</taxon>
        <taxon>Cytophagia</taxon>
        <taxon>Cytophagales</taxon>
        <taxon>Hymenobacteraceae</taxon>
        <taxon>Hymenobacter</taxon>
    </lineage>
</organism>
<dbReference type="PANTHER" id="PTHR43792:SF1">
    <property type="entry name" value="N-ACETYLTRANSFERASE DOMAIN-CONTAINING PROTEIN"/>
    <property type="match status" value="1"/>
</dbReference>
<reference evidence="2 3" key="1">
    <citation type="submission" date="2016-08" db="EMBL/GenBank/DDBJ databases">
        <title>Hymenobacter coccineus sp. nov., Hymenobacter lapidarius sp. nov. and Hymenobacter glacialis sp. nov., isolated from Antarctic soil.</title>
        <authorList>
            <person name="Sedlacek I."/>
            <person name="Kralova S."/>
            <person name="Kyrova K."/>
            <person name="Maslanova I."/>
            <person name="Stankova E."/>
            <person name="Vrbovska V."/>
            <person name="Nemec M."/>
            <person name="Bartak M."/>
            <person name="Svec P."/>
            <person name="Busse H.-J."/>
            <person name="Pantucek R."/>
        </authorList>
    </citation>
    <scope>NUCLEOTIDE SEQUENCE [LARGE SCALE GENOMIC DNA]</scope>
    <source>
        <strain evidence="2 3">CCM 8648</strain>
    </source>
</reference>
<keyword evidence="3" id="KW-1185">Reference proteome</keyword>
<sequence length="189" mass="20903">MNSTSVALPSVPVLDTSRLVLRGFRADDFEPWLALSRTPAYHRYFGPEAMPAEEVWKLLLRSAGHWVVMGYGFWAVEEKASGRFIGAMGFVNLKRELSPSLGDAPEIGWVLDPALHGQGYASEAVAAVLAWGHARFGPVRTVCIIHPDNAPSMKVAARFGYHEFARTTYHDQPIVLFERAALPAAWPEN</sequence>
<accession>A0A1G1T481</accession>
<evidence type="ECO:0000313" key="3">
    <source>
        <dbReference type="Proteomes" id="UP000177791"/>
    </source>
</evidence>
<dbReference type="InterPro" id="IPR000182">
    <property type="entry name" value="GNAT_dom"/>
</dbReference>
<protein>
    <submittedName>
        <fullName evidence="2">GNAT family N-acetyltransferase</fullName>
    </submittedName>
</protein>
<dbReference type="STRING" id="1908236.BEN48_01855"/>
<dbReference type="Gene3D" id="3.40.630.30">
    <property type="match status" value="1"/>
</dbReference>
<gene>
    <name evidence="2" type="ORF">BEN48_01855</name>
</gene>
<dbReference type="InterPro" id="IPR016181">
    <property type="entry name" value="Acyl_CoA_acyltransferase"/>
</dbReference>
<evidence type="ECO:0000259" key="1">
    <source>
        <dbReference type="PROSITE" id="PS51186"/>
    </source>
</evidence>
<dbReference type="OrthoDB" id="9788916at2"/>
<name>A0A1G1T481_9BACT</name>